<dbReference type="SUPFAM" id="SSF56112">
    <property type="entry name" value="Protein kinase-like (PK-like)"/>
    <property type="match status" value="1"/>
</dbReference>
<name>A0A7S4PHF7_GUITH</name>
<gene>
    <name evidence="3" type="ORF">GTHE00462_LOCUS35315</name>
</gene>
<dbReference type="AlphaFoldDB" id="A0A7S4PHF7"/>
<dbReference type="InterPro" id="IPR004147">
    <property type="entry name" value="ABC1_dom"/>
</dbReference>
<keyword evidence="1" id="KW-0812">Transmembrane</keyword>
<dbReference type="EMBL" id="HBKN01045137">
    <property type="protein sequence ID" value="CAE2334578.1"/>
    <property type="molecule type" value="Transcribed_RNA"/>
</dbReference>
<dbReference type="InterPro" id="IPR011009">
    <property type="entry name" value="Kinase-like_dom_sf"/>
</dbReference>
<keyword evidence="1" id="KW-1133">Transmembrane helix</keyword>
<keyword evidence="1" id="KW-0472">Membrane</keyword>
<organism evidence="3">
    <name type="scientific">Guillardia theta</name>
    <name type="common">Cryptophyte</name>
    <name type="synonym">Cryptomonas phi</name>
    <dbReference type="NCBI Taxonomy" id="55529"/>
    <lineage>
        <taxon>Eukaryota</taxon>
        <taxon>Cryptophyceae</taxon>
        <taxon>Pyrenomonadales</taxon>
        <taxon>Geminigeraceae</taxon>
        <taxon>Guillardia</taxon>
    </lineage>
</organism>
<evidence type="ECO:0000313" key="3">
    <source>
        <dbReference type="EMBL" id="CAE2334578.1"/>
    </source>
</evidence>
<dbReference type="InterPro" id="IPR052402">
    <property type="entry name" value="ADCK_kinase"/>
</dbReference>
<feature type="transmembrane region" description="Helical" evidence="1">
    <location>
        <begin position="130"/>
        <end position="149"/>
    </location>
</feature>
<evidence type="ECO:0000259" key="2">
    <source>
        <dbReference type="Pfam" id="PF03109"/>
    </source>
</evidence>
<evidence type="ECO:0000256" key="1">
    <source>
        <dbReference type="SAM" id="Phobius"/>
    </source>
</evidence>
<reference evidence="3" key="1">
    <citation type="submission" date="2021-01" db="EMBL/GenBank/DDBJ databases">
        <authorList>
            <person name="Corre E."/>
            <person name="Pelletier E."/>
            <person name="Niang G."/>
            <person name="Scheremetjew M."/>
            <person name="Finn R."/>
            <person name="Kale V."/>
            <person name="Holt S."/>
            <person name="Cochrane G."/>
            <person name="Meng A."/>
            <person name="Brown T."/>
            <person name="Cohen L."/>
        </authorList>
    </citation>
    <scope>NUCLEOTIDE SEQUENCE</scope>
    <source>
        <strain evidence="3">CCMP 2712</strain>
    </source>
</reference>
<dbReference type="Pfam" id="PF03109">
    <property type="entry name" value="ABC1"/>
    <property type="match status" value="1"/>
</dbReference>
<sequence>MAIFMHTRGVLQVLCNTPNARVKLLKEAASKMAKARGMVSRAKPASRSFSSQAHAHRRYILLGAGVSCGAAALWVANKNIPLSEIIFGYKKKEPTTADLPIPRPPSEEGNVHPFERLPWWYRLYIVARRAVYLVIVFAPFTAVSLVQTLNPNDPWLREYWLEMMVKTLEKAGCSFMKFGQWLSMRPDLFPPDVIRALSRLRNDAPSHDFEYTRKAIEESFGRTIEELFDEFDKVPVASGTIAQVHKGVLKPEFALEGGQREVAVKVRHPQVVHETYYDTRLLFDVLDWVGKTLLQTSQPFDKDAFNLALRRQVDLTWEAYNLQLFNWNFQGEEIIKFPQVFPHLVSPSVLTETWVNGTIVQDIFSEVGDKAKATYQRFSDEVHATKKKMAQAIFDMNMKMFLRDNYIHGDLHGGNLMAAHDGTLAVFDAGLTTALNEDIAQPFGYFLHSICTGRSDKVSEKLITFNTIPKEKIDTEAFNNDLSDVMKQYVGHDSMHSPEGGPIDMGGLIGSILRCMQGHGLVLRGDVAVTLMTMAISESLIRQLDPDFDVVRSALPYFVRFRSWTKGDVDLTSSNWNKERDAWNGGLPLNDYEDRKQFQVTTFEPARA</sequence>
<dbReference type="PANTHER" id="PTHR45890:SF1">
    <property type="entry name" value="AARF DOMAIN CONTAINING KINASE 2"/>
    <property type="match status" value="1"/>
</dbReference>
<protein>
    <recommendedName>
        <fullName evidence="2">ABC1 atypical kinase-like domain-containing protein</fullName>
    </recommendedName>
</protein>
<accession>A0A7S4PHF7</accession>
<dbReference type="PANTHER" id="PTHR45890">
    <property type="entry name" value="AARF DOMAIN CONTAINING KINASE 2 (PREDICTED)"/>
    <property type="match status" value="1"/>
</dbReference>
<feature type="domain" description="ABC1 atypical kinase-like" evidence="2">
    <location>
        <begin position="199"/>
        <end position="460"/>
    </location>
</feature>
<proteinExistence type="predicted"/>